<dbReference type="AlphaFoldDB" id="A0A9P7FCP3"/>
<dbReference type="Proteomes" id="UP000823399">
    <property type="component" value="Unassembled WGS sequence"/>
</dbReference>
<evidence type="ECO:0000313" key="2">
    <source>
        <dbReference type="EMBL" id="KAG2112336.1"/>
    </source>
</evidence>
<proteinExistence type="predicted"/>
<feature type="compositionally biased region" description="Basic and acidic residues" evidence="1">
    <location>
        <begin position="158"/>
        <end position="181"/>
    </location>
</feature>
<evidence type="ECO:0000256" key="1">
    <source>
        <dbReference type="SAM" id="MobiDB-lite"/>
    </source>
</evidence>
<evidence type="ECO:0000313" key="3">
    <source>
        <dbReference type="Proteomes" id="UP000823399"/>
    </source>
</evidence>
<dbReference type="EMBL" id="JABBWM010000015">
    <property type="protein sequence ID" value="KAG2112336.1"/>
    <property type="molecule type" value="Genomic_DNA"/>
</dbReference>
<reference evidence="2" key="1">
    <citation type="journal article" date="2020" name="New Phytol.">
        <title>Comparative genomics reveals dynamic genome evolution in host specialist ectomycorrhizal fungi.</title>
        <authorList>
            <person name="Lofgren L.A."/>
            <person name="Nguyen N.H."/>
            <person name="Vilgalys R."/>
            <person name="Ruytinx J."/>
            <person name="Liao H.L."/>
            <person name="Branco S."/>
            <person name="Kuo A."/>
            <person name="LaButti K."/>
            <person name="Lipzen A."/>
            <person name="Andreopoulos W."/>
            <person name="Pangilinan J."/>
            <person name="Riley R."/>
            <person name="Hundley H."/>
            <person name="Na H."/>
            <person name="Barry K."/>
            <person name="Grigoriev I.V."/>
            <person name="Stajich J.E."/>
            <person name="Kennedy P.G."/>
        </authorList>
    </citation>
    <scope>NUCLEOTIDE SEQUENCE</scope>
    <source>
        <strain evidence="2">FC423</strain>
    </source>
</reference>
<dbReference type="RefSeq" id="XP_041295267.1">
    <property type="nucleotide sequence ID" value="XM_041441239.1"/>
</dbReference>
<feature type="compositionally biased region" description="Polar residues" evidence="1">
    <location>
        <begin position="28"/>
        <end position="41"/>
    </location>
</feature>
<protein>
    <submittedName>
        <fullName evidence="2">Uncharacterized protein</fullName>
    </submittedName>
</protein>
<feature type="region of interest" description="Disordered" evidence="1">
    <location>
        <begin position="158"/>
        <end position="183"/>
    </location>
</feature>
<dbReference type="GeneID" id="64703498"/>
<feature type="region of interest" description="Disordered" evidence="1">
    <location>
        <begin position="1"/>
        <end position="49"/>
    </location>
</feature>
<gene>
    <name evidence="2" type="ORF">F5147DRAFT_771399</name>
</gene>
<name>A0A9P7FCP3_9AGAM</name>
<sequence length="358" mass="39635">MSSIIFNPAMLTASPSPSPEPEERPQDSGDTSTNDATLDNTASKEPEESIVDQIDRAWAAVLNTMHVCIDTSPPSKPELLEEQESWLHDWNIAMSDMTSVFYRAHAVGMHLSLNDVDAVMLAEGKIAAWTLMRAVKTWKEKVEESAVTARPVRTEKGKAKEVVASKKTAEKATEKSGEKAPKPVLTDMGRLRLGGWMTATSVSRPAERSERKVRGCVKAQKGCSFVATKNKGCAPAVPKRKVPPSAQTTAPDASESEVEIIVMQQPKWPLASTAEPVVKRPCLDADTELEEARAESTQLCAENAELHTRNDKYCLALLDMRQHTRTQESELLHMSNRLYILARDWGNWEKELGEILEE</sequence>
<dbReference type="OrthoDB" id="2687587at2759"/>
<comment type="caution">
    <text evidence="2">The sequence shown here is derived from an EMBL/GenBank/DDBJ whole genome shotgun (WGS) entry which is preliminary data.</text>
</comment>
<accession>A0A9P7FCP3</accession>
<organism evidence="2 3">
    <name type="scientific">Suillus discolor</name>
    <dbReference type="NCBI Taxonomy" id="1912936"/>
    <lineage>
        <taxon>Eukaryota</taxon>
        <taxon>Fungi</taxon>
        <taxon>Dikarya</taxon>
        <taxon>Basidiomycota</taxon>
        <taxon>Agaricomycotina</taxon>
        <taxon>Agaricomycetes</taxon>
        <taxon>Agaricomycetidae</taxon>
        <taxon>Boletales</taxon>
        <taxon>Suillineae</taxon>
        <taxon>Suillaceae</taxon>
        <taxon>Suillus</taxon>
    </lineage>
</organism>
<feature type="region of interest" description="Disordered" evidence="1">
    <location>
        <begin position="234"/>
        <end position="254"/>
    </location>
</feature>
<keyword evidence="3" id="KW-1185">Reference proteome</keyword>